<organism evidence="3 4">
    <name type="scientific">Cryobacterium fucosi</name>
    <dbReference type="NCBI Taxonomy" id="1259157"/>
    <lineage>
        <taxon>Bacteria</taxon>
        <taxon>Bacillati</taxon>
        <taxon>Actinomycetota</taxon>
        <taxon>Actinomycetes</taxon>
        <taxon>Micrococcales</taxon>
        <taxon>Microbacteriaceae</taxon>
        <taxon>Cryobacterium</taxon>
    </lineage>
</organism>
<feature type="domain" description="Glycosyl hydrolase family 38 C-terminal" evidence="1">
    <location>
        <begin position="31"/>
        <end position="244"/>
    </location>
</feature>
<dbReference type="GO" id="GO:0004559">
    <property type="term" value="F:alpha-mannosidase activity"/>
    <property type="evidence" value="ECO:0007669"/>
    <property type="project" value="InterPro"/>
</dbReference>
<proteinExistence type="predicted"/>
<dbReference type="PANTHER" id="PTHR46017:SF1">
    <property type="entry name" value="ALPHA-MANNOSIDASE 2C1"/>
    <property type="match status" value="1"/>
</dbReference>
<dbReference type="PANTHER" id="PTHR46017">
    <property type="entry name" value="ALPHA-MANNOSIDASE 2C1"/>
    <property type="match status" value="1"/>
</dbReference>
<dbReference type="GO" id="GO:0006013">
    <property type="term" value="P:mannose metabolic process"/>
    <property type="evidence" value="ECO:0007669"/>
    <property type="project" value="InterPro"/>
</dbReference>
<dbReference type="InterPro" id="IPR011013">
    <property type="entry name" value="Gal_mutarotase_sf_dom"/>
</dbReference>
<dbReference type="Proteomes" id="UP000298313">
    <property type="component" value="Unassembled WGS sequence"/>
</dbReference>
<evidence type="ECO:0000313" key="3">
    <source>
        <dbReference type="EMBL" id="TFD72940.1"/>
    </source>
</evidence>
<name>A0A4R9B077_9MICO</name>
<comment type="caution">
    <text evidence="3">The sequence shown here is derived from an EMBL/GenBank/DDBJ whole genome shotgun (WGS) entry which is preliminary data.</text>
</comment>
<feature type="domain" description="Glycosyl hydrolases family 38 C-terminal" evidence="2">
    <location>
        <begin position="298"/>
        <end position="375"/>
    </location>
</feature>
<reference evidence="3 4" key="1">
    <citation type="submission" date="2019-03" db="EMBL/GenBank/DDBJ databases">
        <title>Genomics of glacier-inhabiting Cryobacterium strains.</title>
        <authorList>
            <person name="Liu Q."/>
            <person name="Xin Y.-H."/>
        </authorList>
    </citation>
    <scope>NUCLEOTIDE SEQUENCE [LARGE SCALE GENOMIC DNA]</scope>
    <source>
        <strain evidence="3 4">Hh4</strain>
    </source>
</reference>
<dbReference type="EMBL" id="SOHH01000105">
    <property type="protein sequence ID" value="TFD72940.1"/>
    <property type="molecule type" value="Genomic_DNA"/>
</dbReference>
<dbReference type="Pfam" id="PF07748">
    <property type="entry name" value="Glyco_hydro_38C"/>
    <property type="match status" value="1"/>
</dbReference>
<keyword evidence="4" id="KW-1185">Reference proteome</keyword>
<dbReference type="GO" id="GO:0009313">
    <property type="term" value="P:oligosaccharide catabolic process"/>
    <property type="evidence" value="ECO:0007669"/>
    <property type="project" value="TreeGrafter"/>
</dbReference>
<evidence type="ECO:0000259" key="2">
    <source>
        <dbReference type="Pfam" id="PF17677"/>
    </source>
</evidence>
<dbReference type="GO" id="GO:0030246">
    <property type="term" value="F:carbohydrate binding"/>
    <property type="evidence" value="ECO:0007669"/>
    <property type="project" value="InterPro"/>
</dbReference>
<dbReference type="Gene3D" id="2.70.98.30">
    <property type="entry name" value="Golgi alpha-mannosidase II, domain 4"/>
    <property type="match status" value="1"/>
</dbReference>
<dbReference type="InterPro" id="IPR011682">
    <property type="entry name" value="Glyco_hydro_38_C"/>
</dbReference>
<dbReference type="InterPro" id="IPR041147">
    <property type="entry name" value="GH38_C"/>
</dbReference>
<dbReference type="SUPFAM" id="SSF74650">
    <property type="entry name" value="Galactose mutarotase-like"/>
    <property type="match status" value="1"/>
</dbReference>
<accession>A0A4R9B077</accession>
<gene>
    <name evidence="3" type="ORF">E3T48_15025</name>
</gene>
<sequence length="379" mass="40645">DRLGAGTTGGAVAHSAPAPVTARRTAAGIVLANGLVAVTIDADGLFPSLRDLAAGRELIPAGQRGNLLRLHRDTPTQWDAWDIDRHYKRTATGLTAADAVEVVLDTADVAEVRVSRAFGASHVVQLISLAAGALSIDLAFSIDWHERQKLLKLSFPLDLHAERAASEIQFGHVYRATHANTSWDAARFETCAHRWVHVGEPGYGVAVANDSTYGHDITRDTDAAGHSATTVRLSLLRAAVFPDPTADQGEHALRVSLRVGATIGDAVAEGYRLNLPLRTVAGVAAQRIDPLFDVDNPAVVIEAVKLAEDRSGDVVVRLYEAHGGRAAARVIRHFDATGVTETDLLERPLEEPRATFSADGDALTLELRPFQLVTLRFAR</sequence>
<protein>
    <submittedName>
        <fullName evidence="3">Alpha-mannosidase</fullName>
    </submittedName>
</protein>
<dbReference type="RefSeq" id="WP_241986851.1">
    <property type="nucleotide sequence ID" value="NZ_SOHH01000105.1"/>
</dbReference>
<evidence type="ECO:0000313" key="4">
    <source>
        <dbReference type="Proteomes" id="UP000298313"/>
    </source>
</evidence>
<dbReference type="AlphaFoldDB" id="A0A4R9B077"/>
<evidence type="ECO:0000259" key="1">
    <source>
        <dbReference type="Pfam" id="PF07748"/>
    </source>
</evidence>
<dbReference type="Pfam" id="PF17677">
    <property type="entry name" value="Glyco_hydro38C2"/>
    <property type="match status" value="1"/>
</dbReference>
<dbReference type="Gene3D" id="2.60.40.2220">
    <property type="match status" value="1"/>
</dbReference>
<feature type="non-terminal residue" evidence="3">
    <location>
        <position position="1"/>
    </location>
</feature>